<dbReference type="Proteomes" id="UP000238322">
    <property type="component" value="Unassembled WGS sequence"/>
</dbReference>
<feature type="region of interest" description="Disordered" evidence="1">
    <location>
        <begin position="913"/>
        <end position="939"/>
    </location>
</feature>
<keyword evidence="2" id="KW-0812">Transmembrane</keyword>
<keyword evidence="2" id="KW-1133">Transmembrane helix</keyword>
<keyword evidence="2" id="KW-0472">Membrane</keyword>
<comment type="caution">
    <text evidence="3">The sequence shown here is derived from an EMBL/GenBank/DDBJ whole genome shotgun (WGS) entry which is preliminary data.</text>
</comment>
<reference evidence="3 4" key="1">
    <citation type="submission" date="2018-02" db="EMBL/GenBank/DDBJ databases">
        <title>Comparative genomes isolates from brazilian mangrove.</title>
        <authorList>
            <person name="Araujo J.E."/>
            <person name="Taketani R.G."/>
            <person name="Silva M.C.P."/>
            <person name="Loureco M.V."/>
            <person name="Andreote F.D."/>
        </authorList>
    </citation>
    <scope>NUCLEOTIDE SEQUENCE [LARGE SCALE GENOMIC DNA]</scope>
    <source>
        <strain evidence="3 4">Hex-1 MGV</strain>
    </source>
</reference>
<feature type="transmembrane region" description="Helical" evidence="2">
    <location>
        <begin position="757"/>
        <end position="776"/>
    </location>
</feature>
<feature type="compositionally biased region" description="Low complexity" evidence="1">
    <location>
        <begin position="678"/>
        <end position="691"/>
    </location>
</feature>
<dbReference type="OrthoDB" id="97821at2"/>
<evidence type="ECO:0000313" key="3">
    <source>
        <dbReference type="EMBL" id="PQO32615.1"/>
    </source>
</evidence>
<name>A0A2S8FKA8_9BACT</name>
<feature type="compositionally biased region" description="Polar residues" evidence="1">
    <location>
        <begin position="830"/>
        <end position="851"/>
    </location>
</feature>
<feature type="transmembrane region" description="Helical" evidence="2">
    <location>
        <begin position="726"/>
        <end position="745"/>
    </location>
</feature>
<proteinExistence type="predicted"/>
<gene>
    <name evidence="3" type="ORF">C5Y83_20630</name>
</gene>
<dbReference type="AlphaFoldDB" id="A0A2S8FKA8"/>
<evidence type="ECO:0000256" key="1">
    <source>
        <dbReference type="SAM" id="MobiDB-lite"/>
    </source>
</evidence>
<feature type="compositionally biased region" description="Acidic residues" evidence="1">
    <location>
        <begin position="813"/>
        <end position="824"/>
    </location>
</feature>
<dbReference type="EMBL" id="PUHY01000012">
    <property type="protein sequence ID" value="PQO32615.1"/>
    <property type="molecule type" value="Genomic_DNA"/>
</dbReference>
<feature type="region of interest" description="Disordered" evidence="1">
    <location>
        <begin position="785"/>
        <end position="897"/>
    </location>
</feature>
<sequence length="1002" mass="108407">MDDRELLQQQMLELIYGLLSDEESAELVARISSDGELARDYAELKERTELLAEVTKVSTQPPNYSEWKRKAGEPDQPMPKSVAGTNWATRTLQVISALAACLLVAALAYPKLTFTEQQQTVAFQQQTKGLADDYLSLSITGPSLMATEVRNEFFVSVENADNEPVDAKVEYWFKSPANETVYYGLTEAKDGQVVCQIPADEVSSAAKLEVIAHRGEVKSTLGLDVKAAPPKPVAVLQTDREFAQPGETVNFRAVVLDPQNQQDRSANVDFLWSMQNNGTLNKIASAERSTLKGVAQGRMTIPADQPADNVELTIESAELQNNFQQRELSVVADRQNAPAFAGQTQGYGYARTNTAGQARARLAAKPEGGTLVAGVENRLYFSNQVVLEDMPPARTQVSSANTPAQVPALQQQQEKAKVEFGEFRFVPTQAEQYTVEVVEEQQGPVAKQSFVAKKLPATLQVNNGVAFANEPLEVDVRVAIPNTTMALVAGDDYSTIGHNVWDVGVNAPITQPVKLNLPAEATGAQRVQLYSLNFDDAGETQQKPELLAERIIYRIPVHRYAVDVQGLPTTASPGDQLDLHVSVKNEYNNPAQATLGVQMERMPEVANPVSQPLGLEGDFLLNQRIVLPPTAAELPDDVRQLEQDRDFFDQVLVLSDWRRDAVPSVPEASLELAQQNLSTSPSESSPTPVVRRSNRQSIQSKYQQALAVIKQQLQSRMDEVRETSSWMLIGGGGILAICLLGLAVVQGRRRIGVWAPGLLVALGSILWGMFSANLLLTNMQSSPGSLTDQVAVSEEAKSAQEETLESFSKLQDDSDSAADAEMQTDAEMQMQRSESNSQVKLRTGPAVTNQPAVPMMAPGVESTNRSRAAGGAGMRSANAPSPRELGGYGGAAPQPAAETAPMDAIVPEVASPSPTPFAPRSMASSGMGKQANAKEQTQEPILWLPRLSTNTSGEVSLPVTLPQQPGRYRLVIDAHGSGRLGTVVRYVEVVSPPDAEPASPAN</sequence>
<accession>A0A2S8FKA8</accession>
<organism evidence="3 4">
    <name type="scientific">Blastopirellula marina</name>
    <dbReference type="NCBI Taxonomy" id="124"/>
    <lineage>
        <taxon>Bacteria</taxon>
        <taxon>Pseudomonadati</taxon>
        <taxon>Planctomycetota</taxon>
        <taxon>Planctomycetia</taxon>
        <taxon>Pirellulales</taxon>
        <taxon>Pirellulaceae</taxon>
        <taxon>Blastopirellula</taxon>
    </lineage>
</organism>
<feature type="region of interest" description="Disordered" evidence="1">
    <location>
        <begin position="673"/>
        <end position="694"/>
    </location>
</feature>
<feature type="compositionally biased region" description="Low complexity" evidence="1">
    <location>
        <begin position="865"/>
        <end position="879"/>
    </location>
</feature>
<protein>
    <submittedName>
        <fullName evidence="3">Uncharacterized protein</fullName>
    </submittedName>
</protein>
<evidence type="ECO:0000256" key="2">
    <source>
        <dbReference type="SAM" id="Phobius"/>
    </source>
</evidence>
<dbReference type="RefSeq" id="WP_105331626.1">
    <property type="nucleotide sequence ID" value="NZ_PUHY01000012.1"/>
</dbReference>
<dbReference type="Gene3D" id="2.60.40.1930">
    <property type="match status" value="1"/>
</dbReference>
<evidence type="ECO:0000313" key="4">
    <source>
        <dbReference type="Proteomes" id="UP000238322"/>
    </source>
</evidence>